<feature type="compositionally biased region" description="Polar residues" evidence="1">
    <location>
        <begin position="1"/>
        <end position="16"/>
    </location>
</feature>
<organism evidence="2 3">
    <name type="scientific">Gossypium australe</name>
    <dbReference type="NCBI Taxonomy" id="47621"/>
    <lineage>
        <taxon>Eukaryota</taxon>
        <taxon>Viridiplantae</taxon>
        <taxon>Streptophyta</taxon>
        <taxon>Embryophyta</taxon>
        <taxon>Tracheophyta</taxon>
        <taxon>Spermatophyta</taxon>
        <taxon>Magnoliopsida</taxon>
        <taxon>eudicotyledons</taxon>
        <taxon>Gunneridae</taxon>
        <taxon>Pentapetalae</taxon>
        <taxon>rosids</taxon>
        <taxon>malvids</taxon>
        <taxon>Malvales</taxon>
        <taxon>Malvaceae</taxon>
        <taxon>Malvoideae</taxon>
        <taxon>Gossypium</taxon>
    </lineage>
</organism>
<evidence type="ECO:0000313" key="2">
    <source>
        <dbReference type="EMBL" id="KAA3487655.1"/>
    </source>
</evidence>
<proteinExistence type="predicted"/>
<evidence type="ECO:0000313" key="3">
    <source>
        <dbReference type="Proteomes" id="UP000325315"/>
    </source>
</evidence>
<feature type="region of interest" description="Disordered" evidence="1">
    <location>
        <begin position="1"/>
        <end position="21"/>
    </location>
</feature>
<gene>
    <name evidence="2" type="ORF">EPI10_031469</name>
</gene>
<sequence length="65" mass="6886">MTRGSQAQVANPTQVQAGARGQGKIEVARQVGNTIKTIEKGVTITSLFGDIMLVNGVYCHCPLEV</sequence>
<name>A0A5B6X3U0_9ROSI</name>
<dbReference type="AlphaFoldDB" id="A0A5B6X3U0"/>
<comment type="caution">
    <text evidence="2">The sequence shown here is derived from an EMBL/GenBank/DDBJ whole genome shotgun (WGS) entry which is preliminary data.</text>
</comment>
<dbReference type="EMBL" id="SMMG02000001">
    <property type="protein sequence ID" value="KAA3487655.1"/>
    <property type="molecule type" value="Genomic_DNA"/>
</dbReference>
<protein>
    <submittedName>
        <fullName evidence="2">Uncharacterized protein</fullName>
    </submittedName>
</protein>
<keyword evidence="3" id="KW-1185">Reference proteome</keyword>
<accession>A0A5B6X3U0</accession>
<reference evidence="3" key="1">
    <citation type="journal article" date="2019" name="Plant Biotechnol. J.">
        <title>Genome sequencing of the Australian wild diploid species Gossypium australe highlights disease resistance and delayed gland morphogenesis.</title>
        <authorList>
            <person name="Cai Y."/>
            <person name="Cai X."/>
            <person name="Wang Q."/>
            <person name="Wang P."/>
            <person name="Zhang Y."/>
            <person name="Cai C."/>
            <person name="Xu Y."/>
            <person name="Wang K."/>
            <person name="Zhou Z."/>
            <person name="Wang C."/>
            <person name="Geng S."/>
            <person name="Li B."/>
            <person name="Dong Q."/>
            <person name="Hou Y."/>
            <person name="Wang H."/>
            <person name="Ai P."/>
            <person name="Liu Z."/>
            <person name="Yi F."/>
            <person name="Sun M."/>
            <person name="An G."/>
            <person name="Cheng J."/>
            <person name="Zhang Y."/>
            <person name="Shi Q."/>
            <person name="Xie Y."/>
            <person name="Shi X."/>
            <person name="Chang Y."/>
            <person name="Huang F."/>
            <person name="Chen Y."/>
            <person name="Hong S."/>
            <person name="Mi L."/>
            <person name="Sun Q."/>
            <person name="Zhang L."/>
            <person name="Zhou B."/>
            <person name="Peng R."/>
            <person name="Zhang X."/>
            <person name="Liu F."/>
        </authorList>
    </citation>
    <scope>NUCLEOTIDE SEQUENCE [LARGE SCALE GENOMIC DNA]</scope>
    <source>
        <strain evidence="3">cv. PA1801</strain>
    </source>
</reference>
<evidence type="ECO:0000256" key="1">
    <source>
        <dbReference type="SAM" id="MobiDB-lite"/>
    </source>
</evidence>
<dbReference type="Proteomes" id="UP000325315">
    <property type="component" value="Unassembled WGS sequence"/>
</dbReference>